<comment type="caution">
    <text evidence="1">The sequence shown here is derived from an EMBL/GenBank/DDBJ whole genome shotgun (WGS) entry which is preliminary data.</text>
</comment>
<dbReference type="Proteomes" id="UP000827976">
    <property type="component" value="Chromosome 18"/>
</dbReference>
<gene>
    <name evidence="1" type="ORF">IHE45_18G005700</name>
</gene>
<evidence type="ECO:0000313" key="2">
    <source>
        <dbReference type="Proteomes" id="UP000827976"/>
    </source>
</evidence>
<accession>A0ACB7U4Y8</accession>
<evidence type="ECO:0000313" key="1">
    <source>
        <dbReference type="EMBL" id="KAH7655370.1"/>
    </source>
</evidence>
<proteinExistence type="predicted"/>
<sequence length="499" mass="54920">MASLTPGVLLKLLQNMHSDVKVCGEYRSVLLQVISIVPALTGSELWPNHGFFVKVSDSSHSTYVSLSKDDNELILANKLQLGQFIYVDRVEAGTPVPSLIGVRPVPGRNPFIGTPKDLMHMVVPSEIPKPSESLEENPKKRVFIKEEKVGVASRYMQGLSASNTNTNTNTNGDKKTNGMDNAIELPKKVTSGKGTEELKSSVQSVNPSRNQNNASLMTSRSSSAKKESITKPKISQMSGGKRMVFDNVLWDSLPPTLVKPGKGVVKRKNIAFLVAAEAQREASAASALVKALGIFANLCSSATEDSPHLALSKFFQLQRLIDQPNANTLKEMSQIQKPEFLDGDKSSKKIPVSNTRIASNTSKVSLMSQTNEKLEWARGDGMKEIKEMRDILLKESQSWFLKFLEGALDSGFQSDSARMKKNGKDRIGGHSKDSDEQLAMTLIQLKHANDWLDQLKTDASSENDQMQEMINRLKRKIYDCLLRHVDSAATALESRTGST</sequence>
<reference evidence="2" key="1">
    <citation type="journal article" date="2022" name="Nat. Commun.">
        <title>Chromosome evolution and the genetic basis of agronomically important traits in greater yam.</title>
        <authorList>
            <person name="Bredeson J.V."/>
            <person name="Lyons J.B."/>
            <person name="Oniyinde I.O."/>
            <person name="Okereke N.R."/>
            <person name="Kolade O."/>
            <person name="Nnabue I."/>
            <person name="Nwadili C.O."/>
            <person name="Hribova E."/>
            <person name="Parker M."/>
            <person name="Nwogha J."/>
            <person name="Shu S."/>
            <person name="Carlson J."/>
            <person name="Kariba R."/>
            <person name="Muthemba S."/>
            <person name="Knop K."/>
            <person name="Barton G.J."/>
            <person name="Sherwood A.V."/>
            <person name="Lopez-Montes A."/>
            <person name="Asiedu R."/>
            <person name="Jamnadass R."/>
            <person name="Muchugi A."/>
            <person name="Goodstein D."/>
            <person name="Egesi C.N."/>
            <person name="Featherston J."/>
            <person name="Asfaw A."/>
            <person name="Simpson G.G."/>
            <person name="Dolezel J."/>
            <person name="Hendre P.S."/>
            <person name="Van Deynze A."/>
            <person name="Kumar P.L."/>
            <person name="Obidiegwu J.E."/>
            <person name="Bhattacharjee R."/>
            <person name="Rokhsar D.S."/>
        </authorList>
    </citation>
    <scope>NUCLEOTIDE SEQUENCE [LARGE SCALE GENOMIC DNA]</scope>
    <source>
        <strain evidence="2">cv. TDa95/00328</strain>
    </source>
</reference>
<organism evidence="1 2">
    <name type="scientific">Dioscorea alata</name>
    <name type="common">Purple yam</name>
    <dbReference type="NCBI Taxonomy" id="55571"/>
    <lineage>
        <taxon>Eukaryota</taxon>
        <taxon>Viridiplantae</taxon>
        <taxon>Streptophyta</taxon>
        <taxon>Embryophyta</taxon>
        <taxon>Tracheophyta</taxon>
        <taxon>Spermatophyta</taxon>
        <taxon>Magnoliopsida</taxon>
        <taxon>Liliopsida</taxon>
        <taxon>Dioscoreales</taxon>
        <taxon>Dioscoreaceae</taxon>
        <taxon>Dioscorea</taxon>
    </lineage>
</organism>
<name>A0ACB7U4Y8_DIOAL</name>
<dbReference type="EMBL" id="CM037028">
    <property type="protein sequence ID" value="KAH7655370.1"/>
    <property type="molecule type" value="Genomic_DNA"/>
</dbReference>
<keyword evidence="2" id="KW-1185">Reference proteome</keyword>
<protein>
    <submittedName>
        <fullName evidence="1">Uncharacterized protein</fullName>
    </submittedName>
</protein>